<dbReference type="InParanoid" id="A0A369JHG3"/>
<gene>
    <name evidence="1" type="ORF">Hypma_012083</name>
</gene>
<evidence type="ECO:0000313" key="2">
    <source>
        <dbReference type="Proteomes" id="UP000076154"/>
    </source>
</evidence>
<sequence length="87" mass="9784">MSESSCMRKFSPRYASPHALSLPTQRSSWISHELVVAFVTIFGLTPGRDMELWSSTSAFLVILLDGISPPSTEMAVMVNDTEHERRR</sequence>
<proteinExistence type="predicted"/>
<evidence type="ECO:0000313" key="1">
    <source>
        <dbReference type="EMBL" id="RDB20752.1"/>
    </source>
</evidence>
<dbReference type="Proteomes" id="UP000076154">
    <property type="component" value="Unassembled WGS sequence"/>
</dbReference>
<comment type="caution">
    <text evidence="1">The sequence shown here is derived from an EMBL/GenBank/DDBJ whole genome shotgun (WGS) entry which is preliminary data.</text>
</comment>
<keyword evidence="2" id="KW-1185">Reference proteome</keyword>
<organism evidence="1 2">
    <name type="scientific">Hypsizygus marmoreus</name>
    <name type="common">White beech mushroom</name>
    <name type="synonym">Agaricus marmoreus</name>
    <dbReference type="NCBI Taxonomy" id="39966"/>
    <lineage>
        <taxon>Eukaryota</taxon>
        <taxon>Fungi</taxon>
        <taxon>Dikarya</taxon>
        <taxon>Basidiomycota</taxon>
        <taxon>Agaricomycotina</taxon>
        <taxon>Agaricomycetes</taxon>
        <taxon>Agaricomycetidae</taxon>
        <taxon>Agaricales</taxon>
        <taxon>Tricholomatineae</taxon>
        <taxon>Lyophyllaceae</taxon>
        <taxon>Hypsizygus</taxon>
    </lineage>
</organism>
<dbReference type="EMBL" id="LUEZ02000058">
    <property type="protein sequence ID" value="RDB20752.1"/>
    <property type="molecule type" value="Genomic_DNA"/>
</dbReference>
<accession>A0A369JHG3</accession>
<reference evidence="1" key="1">
    <citation type="submission" date="2018-04" db="EMBL/GenBank/DDBJ databases">
        <title>Whole genome sequencing of Hypsizygus marmoreus.</title>
        <authorList>
            <person name="Choi I.-G."/>
            <person name="Min B."/>
            <person name="Kim J.-G."/>
            <person name="Kim S."/>
            <person name="Oh Y.-L."/>
            <person name="Kong W.-S."/>
            <person name="Park H."/>
            <person name="Jeong J."/>
            <person name="Song E.-S."/>
        </authorList>
    </citation>
    <scope>NUCLEOTIDE SEQUENCE [LARGE SCALE GENOMIC DNA]</scope>
    <source>
        <strain evidence="1">51987-8</strain>
    </source>
</reference>
<name>A0A369JHG3_HYPMA</name>
<dbReference type="AlphaFoldDB" id="A0A369JHG3"/>
<protein>
    <submittedName>
        <fullName evidence="1">Uncharacterized protein</fullName>
    </submittedName>
</protein>